<dbReference type="SMART" id="SM00829">
    <property type="entry name" value="PKS_ER"/>
    <property type="match status" value="1"/>
</dbReference>
<keyword evidence="1" id="KW-0521">NADP</keyword>
<dbReference type="EMBL" id="BSQG01000004">
    <property type="protein sequence ID" value="GLU48242.1"/>
    <property type="molecule type" value="Genomic_DNA"/>
</dbReference>
<comment type="caution">
    <text evidence="3">The sequence shown here is derived from an EMBL/GenBank/DDBJ whole genome shotgun (WGS) entry which is preliminary data.</text>
</comment>
<dbReference type="PANTHER" id="PTHR44154">
    <property type="entry name" value="QUINONE OXIDOREDUCTASE"/>
    <property type="match status" value="1"/>
</dbReference>
<name>A0A9W6UJ06_9ACTN</name>
<dbReference type="InterPro" id="IPR013154">
    <property type="entry name" value="ADH-like_N"/>
</dbReference>
<dbReference type="Proteomes" id="UP001165092">
    <property type="component" value="Unassembled WGS sequence"/>
</dbReference>
<dbReference type="InterPro" id="IPR051603">
    <property type="entry name" value="Zinc-ADH_QOR/CCCR"/>
</dbReference>
<proteinExistence type="predicted"/>
<dbReference type="InterPro" id="IPR011032">
    <property type="entry name" value="GroES-like_sf"/>
</dbReference>
<evidence type="ECO:0000313" key="4">
    <source>
        <dbReference type="Proteomes" id="UP001165092"/>
    </source>
</evidence>
<reference evidence="3" key="1">
    <citation type="submission" date="2023-02" db="EMBL/GenBank/DDBJ databases">
        <title>Nocardiopsis ansamitocini NBRC 112285.</title>
        <authorList>
            <person name="Ichikawa N."/>
            <person name="Sato H."/>
            <person name="Tonouchi N."/>
        </authorList>
    </citation>
    <scope>NUCLEOTIDE SEQUENCE</scope>
    <source>
        <strain evidence="3">NBRC 112285</strain>
    </source>
</reference>
<keyword evidence="4" id="KW-1185">Reference proteome</keyword>
<dbReference type="Pfam" id="PF08240">
    <property type="entry name" value="ADH_N"/>
    <property type="match status" value="1"/>
</dbReference>
<accession>A0A9W6UJ06</accession>
<protein>
    <submittedName>
        <fullName evidence="3">NADPH:quinone reductase</fullName>
    </submittedName>
</protein>
<dbReference type="GO" id="GO:0016491">
    <property type="term" value="F:oxidoreductase activity"/>
    <property type="evidence" value="ECO:0007669"/>
    <property type="project" value="InterPro"/>
</dbReference>
<sequence>MRAISFSEYGAPSVLSVVELVEPQPGPAQIRVAVRAAGVNPLDWKQRSGIMPLDLPSVPGAEVAGTVDAVGADVTDVVVGDEVVGWSISGGYAEYATLRTYVAKPSALSWSQAVSLPVAGEAARRGLAALALSPGETLLVNGASGGVGSIAVQLAVQAGVTVIGTAGPGNQDYVASLGARATTYGAGLVQRVRALAPKGVDAVLDAAGHGVLPDAIDLTGGTERVVTLADPVAFDLGVAFSAGTAGDQNARVLAELVDAAVTGRVSLSEAVVFPLTEAAEAQRVSEAGTTRGKIVLTP</sequence>
<dbReference type="InterPro" id="IPR020843">
    <property type="entry name" value="ER"/>
</dbReference>
<feature type="domain" description="Enoyl reductase (ER)" evidence="2">
    <location>
        <begin position="10"/>
        <end position="296"/>
    </location>
</feature>
<gene>
    <name evidence="3" type="ORF">Nans01_25930</name>
</gene>
<organism evidence="3 4">
    <name type="scientific">Nocardiopsis ansamitocini</name>
    <dbReference type="NCBI Taxonomy" id="1670832"/>
    <lineage>
        <taxon>Bacteria</taxon>
        <taxon>Bacillati</taxon>
        <taxon>Actinomycetota</taxon>
        <taxon>Actinomycetes</taxon>
        <taxon>Streptosporangiales</taxon>
        <taxon>Nocardiopsidaceae</taxon>
        <taxon>Nocardiopsis</taxon>
    </lineage>
</organism>
<dbReference type="SUPFAM" id="SSF50129">
    <property type="entry name" value="GroES-like"/>
    <property type="match status" value="1"/>
</dbReference>
<evidence type="ECO:0000256" key="1">
    <source>
        <dbReference type="ARBA" id="ARBA00022857"/>
    </source>
</evidence>
<dbReference type="SUPFAM" id="SSF51735">
    <property type="entry name" value="NAD(P)-binding Rossmann-fold domains"/>
    <property type="match status" value="1"/>
</dbReference>
<dbReference type="AlphaFoldDB" id="A0A9W6UJ06"/>
<dbReference type="PANTHER" id="PTHR44154:SF1">
    <property type="entry name" value="QUINONE OXIDOREDUCTASE"/>
    <property type="match status" value="1"/>
</dbReference>
<evidence type="ECO:0000259" key="2">
    <source>
        <dbReference type="SMART" id="SM00829"/>
    </source>
</evidence>
<dbReference type="CDD" id="cd05289">
    <property type="entry name" value="MDR_like_2"/>
    <property type="match status" value="1"/>
</dbReference>
<dbReference type="RefSeq" id="WP_285759712.1">
    <property type="nucleotide sequence ID" value="NZ_BSQG01000004.1"/>
</dbReference>
<dbReference type="Gene3D" id="3.90.180.10">
    <property type="entry name" value="Medium-chain alcohol dehydrogenases, catalytic domain"/>
    <property type="match status" value="1"/>
</dbReference>
<dbReference type="Gene3D" id="3.40.50.720">
    <property type="entry name" value="NAD(P)-binding Rossmann-like Domain"/>
    <property type="match status" value="1"/>
</dbReference>
<dbReference type="InterPro" id="IPR036291">
    <property type="entry name" value="NAD(P)-bd_dom_sf"/>
</dbReference>
<evidence type="ECO:0000313" key="3">
    <source>
        <dbReference type="EMBL" id="GLU48242.1"/>
    </source>
</evidence>
<dbReference type="Pfam" id="PF13602">
    <property type="entry name" value="ADH_zinc_N_2"/>
    <property type="match status" value="1"/>
</dbReference>